<sequence length="356" mass="38927">MKLNEYRGPALDAILARSDETVRVVISRMNAAGLRLLPVVDREGRFEGVLADGDVRRMLGSGGDAGDPVSRAMNRNPIIIHQDPGGDREVRSAMLRRGVEYLPLVIEGRVVALYSLWLTSIAREMTAVVMAGGLGQRLSPLTDCCPKPLLDLGGKPILSHIIDHLRDHGVSRFVLSLNYLADMFVDHYGDGSSHDIAMSYVRETSRLGTGGALSLIDPDTLSDPFLCLNGDLLNDLDLPSLLAGHQAGGWEATMVTRTHGYTVPYGVVRIGEDGTFNGSDEKPTLQFPINAGIYMLSKSVLKDVPKGVFFDMPCLFESLRQQGRPVGTYQHEGRWIDIGTISELTRARKIFEDPIG</sequence>
<dbReference type="Gene3D" id="3.90.550.10">
    <property type="entry name" value="Spore Coat Polysaccharide Biosynthesis Protein SpsA, Chain A"/>
    <property type="match status" value="1"/>
</dbReference>
<dbReference type="InterPro" id="IPR050486">
    <property type="entry name" value="Mannose-1P_guanyltransferase"/>
</dbReference>
<keyword evidence="1" id="KW-0129">CBS domain</keyword>
<dbReference type="PANTHER" id="PTHR22572">
    <property type="entry name" value="SUGAR-1-PHOSPHATE GUANYL TRANSFERASE"/>
    <property type="match status" value="1"/>
</dbReference>
<evidence type="ECO:0000313" key="4">
    <source>
        <dbReference type="Proteomes" id="UP001198571"/>
    </source>
</evidence>
<protein>
    <submittedName>
        <fullName evidence="3">NTP transferase domain-containing protein</fullName>
    </submittedName>
</protein>
<reference evidence="3 4" key="1">
    <citation type="submission" date="2020-07" db="EMBL/GenBank/DDBJ databases">
        <title>Pseudogemmobacter sp. nov., isolated from poultry manure in Taiwan.</title>
        <authorList>
            <person name="Lin S.-Y."/>
            <person name="Tang Y.-S."/>
            <person name="Young C.-C."/>
        </authorList>
    </citation>
    <scope>NUCLEOTIDE SEQUENCE [LARGE SCALE GENOMIC DNA]</scope>
    <source>
        <strain evidence="3 4">CC-YST710</strain>
    </source>
</reference>
<organism evidence="3 4">
    <name type="scientific">Pseudogemmobacter faecipullorum</name>
    <dbReference type="NCBI Taxonomy" id="2755041"/>
    <lineage>
        <taxon>Bacteria</taxon>
        <taxon>Pseudomonadati</taxon>
        <taxon>Pseudomonadota</taxon>
        <taxon>Alphaproteobacteria</taxon>
        <taxon>Rhodobacterales</taxon>
        <taxon>Paracoccaceae</taxon>
        <taxon>Pseudogemmobacter</taxon>
    </lineage>
</organism>
<dbReference type="GO" id="GO:0016740">
    <property type="term" value="F:transferase activity"/>
    <property type="evidence" value="ECO:0007669"/>
    <property type="project" value="UniProtKB-KW"/>
</dbReference>
<dbReference type="EMBL" id="JACDXX010000001">
    <property type="protein sequence ID" value="MCB5408450.1"/>
    <property type="molecule type" value="Genomic_DNA"/>
</dbReference>
<dbReference type="InterPro" id="IPR046342">
    <property type="entry name" value="CBS_dom_sf"/>
</dbReference>
<dbReference type="InterPro" id="IPR000644">
    <property type="entry name" value="CBS_dom"/>
</dbReference>
<dbReference type="CDD" id="cd06426">
    <property type="entry name" value="NTP_transferase_like_2"/>
    <property type="match status" value="1"/>
</dbReference>
<dbReference type="RefSeq" id="WP_226933324.1">
    <property type="nucleotide sequence ID" value="NZ_JACDXX010000001.1"/>
</dbReference>
<dbReference type="InterPro" id="IPR029044">
    <property type="entry name" value="Nucleotide-diphossugar_trans"/>
</dbReference>
<dbReference type="Proteomes" id="UP001198571">
    <property type="component" value="Unassembled WGS sequence"/>
</dbReference>
<keyword evidence="4" id="KW-1185">Reference proteome</keyword>
<dbReference type="InterPro" id="IPR005835">
    <property type="entry name" value="NTP_transferase_dom"/>
</dbReference>
<name>A0ABS8CGY9_9RHOB</name>
<dbReference type="Gene3D" id="3.10.580.10">
    <property type="entry name" value="CBS-domain"/>
    <property type="match status" value="1"/>
</dbReference>
<dbReference type="Pfam" id="PF00483">
    <property type="entry name" value="NTP_transferase"/>
    <property type="match status" value="1"/>
</dbReference>
<proteinExistence type="predicted"/>
<dbReference type="PROSITE" id="PS51371">
    <property type="entry name" value="CBS"/>
    <property type="match status" value="1"/>
</dbReference>
<dbReference type="Pfam" id="PF00571">
    <property type="entry name" value="CBS"/>
    <property type="match status" value="1"/>
</dbReference>
<evidence type="ECO:0000256" key="1">
    <source>
        <dbReference type="PROSITE-ProRule" id="PRU00703"/>
    </source>
</evidence>
<comment type="caution">
    <text evidence="3">The sequence shown here is derived from an EMBL/GenBank/DDBJ whole genome shotgun (WGS) entry which is preliminary data.</text>
</comment>
<accession>A0ABS8CGY9</accession>
<evidence type="ECO:0000313" key="3">
    <source>
        <dbReference type="EMBL" id="MCB5408450.1"/>
    </source>
</evidence>
<keyword evidence="3" id="KW-0808">Transferase</keyword>
<evidence type="ECO:0000259" key="2">
    <source>
        <dbReference type="PROSITE" id="PS51371"/>
    </source>
</evidence>
<gene>
    <name evidence="3" type="ORF">H0485_00325</name>
</gene>
<dbReference type="SMART" id="SM00116">
    <property type="entry name" value="CBS"/>
    <property type="match status" value="1"/>
</dbReference>
<feature type="domain" description="CBS" evidence="2">
    <location>
        <begin position="7"/>
        <end position="65"/>
    </location>
</feature>
<dbReference type="SUPFAM" id="SSF53448">
    <property type="entry name" value="Nucleotide-diphospho-sugar transferases"/>
    <property type="match status" value="1"/>
</dbReference>
<dbReference type="SUPFAM" id="SSF54631">
    <property type="entry name" value="CBS-domain pair"/>
    <property type="match status" value="1"/>
</dbReference>